<dbReference type="FunFam" id="3.30.160.60:FF:000176">
    <property type="entry name" value="zinc finger protein 70"/>
    <property type="match status" value="1"/>
</dbReference>
<feature type="binding site" evidence="13">
    <location>
        <position position="7"/>
    </location>
    <ligand>
        <name>Zn(2+)</name>
        <dbReference type="ChEBI" id="CHEBI:29105"/>
    </ligand>
</feature>
<evidence type="ECO:0000256" key="9">
    <source>
        <dbReference type="ARBA" id="ARBA00023125"/>
    </source>
</evidence>
<evidence type="ECO:0000256" key="8">
    <source>
        <dbReference type="ARBA" id="ARBA00023015"/>
    </source>
</evidence>
<dbReference type="PANTHER" id="PTHR24394">
    <property type="entry name" value="ZINC FINGER PROTEIN"/>
    <property type="match status" value="1"/>
</dbReference>
<evidence type="ECO:0000259" key="16">
    <source>
        <dbReference type="PROSITE" id="PS51915"/>
    </source>
</evidence>
<keyword evidence="6 12" id="KW-0863">Zinc-finger</keyword>
<feature type="domain" description="C2H2-type" evidence="15">
    <location>
        <begin position="459"/>
        <end position="487"/>
    </location>
</feature>
<dbReference type="FunFam" id="3.30.160.60:FF:000051">
    <property type="entry name" value="zinc finger protein 585A"/>
    <property type="match status" value="1"/>
</dbReference>
<keyword evidence="5" id="KW-0677">Repeat</keyword>
<keyword evidence="4 13" id="KW-0479">Metal-binding</keyword>
<dbReference type="Proteomes" id="UP000324832">
    <property type="component" value="Unassembled WGS sequence"/>
</dbReference>
<evidence type="ECO:0000256" key="1">
    <source>
        <dbReference type="ARBA" id="ARBA00003767"/>
    </source>
</evidence>
<dbReference type="SMART" id="SM00355">
    <property type="entry name" value="ZnF_C2H2"/>
    <property type="match status" value="7"/>
</dbReference>
<dbReference type="PROSITE" id="PS00028">
    <property type="entry name" value="ZINC_FINGER_C2H2_1"/>
    <property type="match status" value="6"/>
</dbReference>
<gene>
    <name evidence="17" type="ORF">LSINAPIS_LOCUS9611</name>
</gene>
<reference evidence="17 18" key="1">
    <citation type="submission" date="2017-07" db="EMBL/GenBank/DDBJ databases">
        <authorList>
            <person name="Talla V."/>
            <person name="Backstrom N."/>
        </authorList>
    </citation>
    <scope>NUCLEOTIDE SEQUENCE [LARGE SCALE GENOMIC DNA]</scope>
</reference>
<dbReference type="PANTHER" id="PTHR24394:SF29">
    <property type="entry name" value="MYONEURIN"/>
    <property type="match status" value="1"/>
</dbReference>
<evidence type="ECO:0000256" key="5">
    <source>
        <dbReference type="ARBA" id="ARBA00022737"/>
    </source>
</evidence>
<comment type="subcellular location">
    <subcellularLocation>
        <location evidence="2">Nucleus</location>
    </subcellularLocation>
</comment>
<feature type="domain" description="ZAD" evidence="16">
    <location>
        <begin position="5"/>
        <end position="75"/>
    </location>
</feature>
<comment type="similarity">
    <text evidence="3">Belongs to the krueppel C2H2-type zinc-finger protein family.</text>
</comment>
<evidence type="ECO:0000256" key="4">
    <source>
        <dbReference type="ARBA" id="ARBA00022723"/>
    </source>
</evidence>
<sequence length="526" mass="60927">MGDVKACRICLATNVVLHNVQTNSLELYYSLLIGVNPLAKSALTMFVCYECRALLTKFYVFRQKSLRGQAALQGIFECQGKLTLKAIQKVSRDEILLNSNLSIHHNNHDESAQAIEEANIKTVLEDTDNIKVEVEEFPEFEVPIGDSFSDHWPSDDEPLSLHKMKQQKLLDDKDNFADVENETIDTEKTNDKPPSKRKPRRPKAVNKRDQDKLKTVMNWPKGTPDDEVILDNYVTVRTLTSAGDIECVICKVRFKSKRTMWKHITSHEKKYMTQAKQHVRWHQGVLYKCPYCDEMLSEGCRECGESFKTHAELRAHIRCGHGRKFARKQSARKQDPRTWPSPCPHCSEMIPNARMFYSHFRRFHRDKPYPIKKDHICDVCGKTFRGNAFLKYHKRTHSQEKLFKCSDCGKAFFNRGNLQMHEKTHSEQRPYVCCVCGKGFKMKGALDRHFRSHTGDKPYKCEVCDKAFGQSNSCKMHVRTVHLKQPSPYISRSRLDRRNKHRLLTEPMHGDTLAADTPEHAHSYVN</sequence>
<evidence type="ECO:0000313" key="18">
    <source>
        <dbReference type="Proteomes" id="UP000324832"/>
    </source>
</evidence>
<dbReference type="PROSITE" id="PS51915">
    <property type="entry name" value="ZAD"/>
    <property type="match status" value="1"/>
</dbReference>
<dbReference type="AlphaFoldDB" id="A0A5E4QJV3"/>
<dbReference type="FunFam" id="3.30.160.60:FF:000965">
    <property type="entry name" value="Neurotrophin receptor-interacting factor homolog"/>
    <property type="match status" value="1"/>
</dbReference>
<evidence type="ECO:0000259" key="15">
    <source>
        <dbReference type="PROSITE" id="PS50157"/>
    </source>
</evidence>
<keyword evidence="18" id="KW-1185">Reference proteome</keyword>
<feature type="domain" description="C2H2-type" evidence="15">
    <location>
        <begin position="403"/>
        <end position="430"/>
    </location>
</feature>
<evidence type="ECO:0000256" key="11">
    <source>
        <dbReference type="ARBA" id="ARBA00023242"/>
    </source>
</evidence>
<evidence type="ECO:0000256" key="7">
    <source>
        <dbReference type="ARBA" id="ARBA00022833"/>
    </source>
</evidence>
<dbReference type="FunFam" id="3.30.160.60:FF:000145">
    <property type="entry name" value="Zinc finger protein 574"/>
    <property type="match status" value="1"/>
</dbReference>
<feature type="compositionally biased region" description="Basic and acidic residues" evidence="14">
    <location>
        <begin position="517"/>
        <end position="526"/>
    </location>
</feature>
<evidence type="ECO:0000256" key="2">
    <source>
        <dbReference type="ARBA" id="ARBA00004123"/>
    </source>
</evidence>
<accession>A0A5E4QJV3</accession>
<dbReference type="EMBL" id="FZQP02003656">
    <property type="protein sequence ID" value="VVC98554.1"/>
    <property type="molecule type" value="Genomic_DNA"/>
</dbReference>
<comment type="function">
    <text evidence="1">May be involved in transcriptional regulation.</text>
</comment>
<dbReference type="InterPro" id="IPR012934">
    <property type="entry name" value="Znf_AD"/>
</dbReference>
<feature type="binding site" evidence="13">
    <location>
        <position position="10"/>
    </location>
    <ligand>
        <name>Zn(2+)</name>
        <dbReference type="ChEBI" id="CHEBI:29105"/>
    </ligand>
</feature>
<evidence type="ECO:0000256" key="14">
    <source>
        <dbReference type="SAM" id="MobiDB-lite"/>
    </source>
</evidence>
<feature type="domain" description="C2H2-type" evidence="15">
    <location>
        <begin position="375"/>
        <end position="402"/>
    </location>
</feature>
<evidence type="ECO:0000256" key="10">
    <source>
        <dbReference type="ARBA" id="ARBA00023163"/>
    </source>
</evidence>
<dbReference type="Pfam" id="PF00096">
    <property type="entry name" value="zf-C2H2"/>
    <property type="match status" value="4"/>
</dbReference>
<evidence type="ECO:0000313" key="17">
    <source>
        <dbReference type="EMBL" id="VVC98554.1"/>
    </source>
</evidence>
<evidence type="ECO:0000256" key="6">
    <source>
        <dbReference type="ARBA" id="ARBA00022771"/>
    </source>
</evidence>
<organism evidence="17 18">
    <name type="scientific">Leptidea sinapis</name>
    <dbReference type="NCBI Taxonomy" id="189913"/>
    <lineage>
        <taxon>Eukaryota</taxon>
        <taxon>Metazoa</taxon>
        <taxon>Ecdysozoa</taxon>
        <taxon>Arthropoda</taxon>
        <taxon>Hexapoda</taxon>
        <taxon>Insecta</taxon>
        <taxon>Pterygota</taxon>
        <taxon>Neoptera</taxon>
        <taxon>Endopterygota</taxon>
        <taxon>Lepidoptera</taxon>
        <taxon>Glossata</taxon>
        <taxon>Ditrysia</taxon>
        <taxon>Papilionoidea</taxon>
        <taxon>Pieridae</taxon>
        <taxon>Dismorphiinae</taxon>
        <taxon>Leptidea</taxon>
    </lineage>
</organism>
<feature type="compositionally biased region" description="Basic and acidic residues" evidence="14">
    <location>
        <begin position="185"/>
        <end position="194"/>
    </location>
</feature>
<evidence type="ECO:0000256" key="3">
    <source>
        <dbReference type="ARBA" id="ARBA00006991"/>
    </source>
</evidence>
<feature type="binding site" evidence="13">
    <location>
        <position position="51"/>
    </location>
    <ligand>
        <name>Zn(2+)</name>
        <dbReference type="ChEBI" id="CHEBI:29105"/>
    </ligand>
</feature>
<protein>
    <recommendedName>
        <fullName evidence="19">Protein krueppel</fullName>
    </recommendedName>
</protein>
<keyword evidence="9" id="KW-0238">DNA-binding</keyword>
<feature type="domain" description="C2H2-type" evidence="15">
    <location>
        <begin position="298"/>
        <end position="326"/>
    </location>
</feature>
<keyword evidence="8" id="KW-0805">Transcription regulation</keyword>
<proteinExistence type="inferred from homology"/>
<dbReference type="SUPFAM" id="SSF57716">
    <property type="entry name" value="Glucocorticoid receptor-like (DNA-binding domain)"/>
    <property type="match status" value="1"/>
</dbReference>
<evidence type="ECO:0000256" key="12">
    <source>
        <dbReference type="PROSITE-ProRule" id="PRU00042"/>
    </source>
</evidence>
<evidence type="ECO:0000256" key="13">
    <source>
        <dbReference type="PROSITE-ProRule" id="PRU01263"/>
    </source>
</evidence>
<dbReference type="SUPFAM" id="SSF57667">
    <property type="entry name" value="beta-beta-alpha zinc fingers"/>
    <property type="match status" value="2"/>
</dbReference>
<feature type="binding site" evidence="13">
    <location>
        <position position="48"/>
    </location>
    <ligand>
        <name>Zn(2+)</name>
        <dbReference type="ChEBI" id="CHEBI:29105"/>
    </ligand>
</feature>
<dbReference type="GO" id="GO:0005634">
    <property type="term" value="C:nucleus"/>
    <property type="evidence" value="ECO:0007669"/>
    <property type="project" value="UniProtKB-SubCell"/>
</dbReference>
<dbReference type="InterPro" id="IPR013087">
    <property type="entry name" value="Znf_C2H2_type"/>
</dbReference>
<dbReference type="GO" id="GO:0008270">
    <property type="term" value="F:zinc ion binding"/>
    <property type="evidence" value="ECO:0007669"/>
    <property type="project" value="UniProtKB-UniRule"/>
</dbReference>
<dbReference type="GO" id="GO:0000981">
    <property type="term" value="F:DNA-binding transcription factor activity, RNA polymerase II-specific"/>
    <property type="evidence" value="ECO:0007669"/>
    <property type="project" value="TreeGrafter"/>
</dbReference>
<keyword evidence="11" id="KW-0539">Nucleus</keyword>
<dbReference type="Gene3D" id="3.30.160.60">
    <property type="entry name" value="Classic Zinc Finger"/>
    <property type="match status" value="4"/>
</dbReference>
<feature type="domain" description="C2H2-type" evidence="15">
    <location>
        <begin position="431"/>
        <end position="458"/>
    </location>
</feature>
<keyword evidence="10" id="KW-0804">Transcription</keyword>
<dbReference type="PROSITE" id="PS50157">
    <property type="entry name" value="ZINC_FINGER_C2H2_2"/>
    <property type="match status" value="5"/>
</dbReference>
<dbReference type="GO" id="GO:0003677">
    <property type="term" value="F:DNA binding"/>
    <property type="evidence" value="ECO:0007669"/>
    <property type="project" value="UniProtKB-KW"/>
</dbReference>
<evidence type="ECO:0008006" key="19">
    <source>
        <dbReference type="Google" id="ProtNLM"/>
    </source>
</evidence>
<feature type="compositionally biased region" description="Basic residues" evidence="14">
    <location>
        <begin position="195"/>
        <end position="205"/>
    </location>
</feature>
<name>A0A5E4QJV3_9NEOP</name>
<keyword evidence="7 13" id="KW-0862">Zinc</keyword>
<feature type="region of interest" description="Disordered" evidence="14">
    <location>
        <begin position="504"/>
        <end position="526"/>
    </location>
</feature>
<dbReference type="InterPro" id="IPR036236">
    <property type="entry name" value="Znf_C2H2_sf"/>
</dbReference>
<feature type="region of interest" description="Disordered" evidence="14">
    <location>
        <begin position="172"/>
        <end position="212"/>
    </location>
</feature>
<dbReference type="SMART" id="SM00868">
    <property type="entry name" value="zf-AD"/>
    <property type="match status" value="1"/>
</dbReference>